<gene>
    <name evidence="1" type="ORF">HZF10_03360</name>
</gene>
<dbReference type="Proteomes" id="UP000535020">
    <property type="component" value="Unassembled WGS sequence"/>
</dbReference>
<name>A0A7Y9C4I6_9FLAO</name>
<dbReference type="InterPro" id="IPR036102">
    <property type="entry name" value="OsmC/Ohrsf"/>
</dbReference>
<reference evidence="1 2" key="1">
    <citation type="submission" date="2020-07" db="EMBL/GenBank/DDBJ databases">
        <authorList>
            <person name="Sun Q."/>
        </authorList>
    </citation>
    <scope>NUCLEOTIDE SEQUENCE [LARGE SCALE GENOMIC DNA]</scope>
    <source>
        <strain evidence="1 2">MAH-1</strain>
    </source>
</reference>
<dbReference type="PANTHER" id="PTHR39624:SF2">
    <property type="entry name" value="OSMC-LIKE PROTEIN"/>
    <property type="match status" value="1"/>
</dbReference>
<dbReference type="EMBL" id="JACBJI010000001">
    <property type="protein sequence ID" value="NYA69945.1"/>
    <property type="molecule type" value="Genomic_DNA"/>
</dbReference>
<evidence type="ECO:0000313" key="2">
    <source>
        <dbReference type="Proteomes" id="UP000535020"/>
    </source>
</evidence>
<dbReference type="RefSeq" id="WP_176004765.1">
    <property type="nucleotide sequence ID" value="NZ_JABWMI010000005.1"/>
</dbReference>
<dbReference type="PANTHER" id="PTHR39624">
    <property type="entry name" value="PROTEIN INVOLVED IN RIMO-MEDIATED BETA-METHYLTHIOLATION OF RIBOSOMAL PROTEIN S12 YCAO"/>
    <property type="match status" value="1"/>
</dbReference>
<dbReference type="InterPro" id="IPR003718">
    <property type="entry name" value="OsmC/Ohr_fam"/>
</dbReference>
<protein>
    <submittedName>
        <fullName evidence="1">OsmC family protein</fullName>
    </submittedName>
</protein>
<sequence>MASTTTKIGREKYKMTIVSSSGNTLIADEPVHLGGKNSGFSPFELLASALGTCTSATLRMYADRKGWDLEEVITQVSFERDDKADKATFIRHIAFSGNLDQEQCSRLLEIAEKCPVHRTLEGQISIETILE</sequence>
<dbReference type="SUPFAM" id="SSF82784">
    <property type="entry name" value="OsmC-like"/>
    <property type="match status" value="1"/>
</dbReference>
<dbReference type="Gene3D" id="3.30.300.20">
    <property type="match status" value="1"/>
</dbReference>
<dbReference type="Pfam" id="PF02566">
    <property type="entry name" value="OsmC"/>
    <property type="match status" value="1"/>
</dbReference>
<dbReference type="AlphaFoldDB" id="A0A7Y9C4I6"/>
<proteinExistence type="predicted"/>
<dbReference type="InterPro" id="IPR015946">
    <property type="entry name" value="KH_dom-like_a/b"/>
</dbReference>
<keyword evidence="2" id="KW-1185">Reference proteome</keyword>
<accession>A0A7Y9C4I6</accession>
<evidence type="ECO:0000313" key="1">
    <source>
        <dbReference type="EMBL" id="NYA69945.1"/>
    </source>
</evidence>
<comment type="caution">
    <text evidence="1">The sequence shown here is derived from an EMBL/GenBank/DDBJ whole genome shotgun (WGS) entry which is preliminary data.</text>
</comment>
<organism evidence="1 2">
    <name type="scientific">Flavobacterium agri</name>
    <dbReference type="NCBI Taxonomy" id="2743471"/>
    <lineage>
        <taxon>Bacteria</taxon>
        <taxon>Pseudomonadati</taxon>
        <taxon>Bacteroidota</taxon>
        <taxon>Flavobacteriia</taxon>
        <taxon>Flavobacteriales</taxon>
        <taxon>Flavobacteriaceae</taxon>
        <taxon>Flavobacterium</taxon>
    </lineage>
</organism>